<gene>
    <name evidence="7" type="ORF">D0Z07_6582</name>
</gene>
<evidence type="ECO:0000256" key="2">
    <source>
        <dbReference type="ARBA" id="ARBA00022692"/>
    </source>
</evidence>
<accession>A0A9P7AVS6</accession>
<name>A0A9P7AVS6_9HELO</name>
<feature type="transmembrane region" description="Helical" evidence="5">
    <location>
        <begin position="499"/>
        <end position="521"/>
    </location>
</feature>
<protein>
    <submittedName>
        <fullName evidence="7">Trichothecene efflux pump TRI12</fullName>
    </submittedName>
</protein>
<keyword evidence="2 5" id="KW-0812">Transmembrane</keyword>
<feature type="transmembrane region" description="Helical" evidence="5">
    <location>
        <begin position="376"/>
        <end position="395"/>
    </location>
</feature>
<dbReference type="PROSITE" id="PS50850">
    <property type="entry name" value="MFS"/>
    <property type="match status" value="1"/>
</dbReference>
<comment type="caution">
    <text evidence="7">The sequence shown here is derived from an EMBL/GenBank/DDBJ whole genome shotgun (WGS) entry which is preliminary data.</text>
</comment>
<feature type="transmembrane region" description="Helical" evidence="5">
    <location>
        <begin position="204"/>
        <end position="223"/>
    </location>
</feature>
<reference evidence="7" key="1">
    <citation type="submission" date="2019-07" db="EMBL/GenBank/DDBJ databases">
        <title>Hyphodiscus hymeniophilus genome sequencing and assembly.</title>
        <authorList>
            <person name="Kramer G."/>
            <person name="Nodwell J."/>
        </authorList>
    </citation>
    <scope>NUCLEOTIDE SEQUENCE</scope>
    <source>
        <strain evidence="7">ATCC 34498</strain>
    </source>
</reference>
<dbReference type="GO" id="GO:0022857">
    <property type="term" value="F:transmembrane transporter activity"/>
    <property type="evidence" value="ECO:0007669"/>
    <property type="project" value="InterPro"/>
</dbReference>
<feature type="transmembrane region" description="Helical" evidence="5">
    <location>
        <begin position="112"/>
        <end position="131"/>
    </location>
</feature>
<keyword evidence="8" id="KW-1185">Reference proteome</keyword>
<proteinExistence type="predicted"/>
<dbReference type="InterPro" id="IPR036259">
    <property type="entry name" value="MFS_trans_sf"/>
</dbReference>
<dbReference type="Gene3D" id="1.20.1250.20">
    <property type="entry name" value="MFS general substrate transporter like domains"/>
    <property type="match status" value="1"/>
</dbReference>
<dbReference type="PANTHER" id="PTHR23501:SF195">
    <property type="entry name" value="PEP5"/>
    <property type="match status" value="1"/>
</dbReference>
<dbReference type="Proteomes" id="UP000785200">
    <property type="component" value="Unassembled WGS sequence"/>
</dbReference>
<feature type="transmembrane region" description="Helical" evidence="5">
    <location>
        <begin position="407"/>
        <end position="433"/>
    </location>
</feature>
<keyword evidence="4 5" id="KW-0472">Membrane</keyword>
<evidence type="ECO:0000313" key="8">
    <source>
        <dbReference type="Proteomes" id="UP000785200"/>
    </source>
</evidence>
<evidence type="ECO:0000313" key="7">
    <source>
        <dbReference type="EMBL" id="KAG0647566.1"/>
    </source>
</evidence>
<dbReference type="InterPro" id="IPR011701">
    <property type="entry name" value="MFS"/>
</dbReference>
<feature type="transmembrane region" description="Helical" evidence="5">
    <location>
        <begin position="48"/>
        <end position="74"/>
    </location>
</feature>
<feature type="transmembrane region" description="Helical" evidence="5">
    <location>
        <begin position="169"/>
        <end position="192"/>
    </location>
</feature>
<dbReference type="OrthoDB" id="2587356at2759"/>
<evidence type="ECO:0000256" key="5">
    <source>
        <dbReference type="SAM" id="Phobius"/>
    </source>
</evidence>
<dbReference type="Pfam" id="PF07690">
    <property type="entry name" value="MFS_1"/>
    <property type="match status" value="1"/>
</dbReference>
<dbReference type="EMBL" id="VNKQ01000012">
    <property type="protein sequence ID" value="KAG0647566.1"/>
    <property type="molecule type" value="Genomic_DNA"/>
</dbReference>
<evidence type="ECO:0000259" key="6">
    <source>
        <dbReference type="PROSITE" id="PS50850"/>
    </source>
</evidence>
<dbReference type="SUPFAM" id="SSF103473">
    <property type="entry name" value="MFS general substrate transporter"/>
    <property type="match status" value="1"/>
</dbReference>
<dbReference type="GO" id="GO:0005886">
    <property type="term" value="C:plasma membrane"/>
    <property type="evidence" value="ECO:0007669"/>
    <property type="project" value="TreeGrafter"/>
</dbReference>
<feature type="domain" description="Major facilitator superfamily (MFS) profile" evidence="6">
    <location>
        <begin position="45"/>
        <end position="547"/>
    </location>
</feature>
<feature type="transmembrane region" description="Helical" evidence="5">
    <location>
        <begin position="351"/>
        <end position="370"/>
    </location>
</feature>
<feature type="transmembrane region" description="Helical" evidence="5">
    <location>
        <begin position="273"/>
        <end position="292"/>
    </location>
</feature>
<dbReference type="AlphaFoldDB" id="A0A9P7AVS6"/>
<feature type="transmembrane region" description="Helical" evidence="5">
    <location>
        <begin position="137"/>
        <end position="157"/>
    </location>
</feature>
<evidence type="ECO:0000256" key="3">
    <source>
        <dbReference type="ARBA" id="ARBA00022989"/>
    </source>
</evidence>
<evidence type="ECO:0000256" key="1">
    <source>
        <dbReference type="ARBA" id="ARBA00004141"/>
    </source>
</evidence>
<dbReference type="InterPro" id="IPR020846">
    <property type="entry name" value="MFS_dom"/>
</dbReference>
<dbReference type="PANTHER" id="PTHR23501">
    <property type="entry name" value="MAJOR FACILITATOR SUPERFAMILY"/>
    <property type="match status" value="1"/>
</dbReference>
<keyword evidence="3 5" id="KW-1133">Transmembrane helix</keyword>
<organism evidence="7 8">
    <name type="scientific">Hyphodiscus hymeniophilus</name>
    <dbReference type="NCBI Taxonomy" id="353542"/>
    <lineage>
        <taxon>Eukaryota</taxon>
        <taxon>Fungi</taxon>
        <taxon>Dikarya</taxon>
        <taxon>Ascomycota</taxon>
        <taxon>Pezizomycotina</taxon>
        <taxon>Leotiomycetes</taxon>
        <taxon>Helotiales</taxon>
        <taxon>Hyphodiscaceae</taxon>
        <taxon>Hyphodiscus</taxon>
    </lineage>
</organism>
<sequence length="547" mass="58510">MADKIDSGDPISSLPSVAHNENFLPPVVKVDSYLDDEHIDLGWRSWMVVFVTCFANGSQVFVVTAAGSVIAFIVRDLGDAPISGWIIQGPLLMQSALSPIVGRLSDVLDRKYLASLTPLVAFAGAVISAKATSMNMLIGGGVLIGVNLSTVSIVHSIPSEILPLKYRALANGFGYVAGAIGGLVGVLGAGAVTNADAGGWRTIFWMQAAFYLASSLGLLLFYWPPRRSDYPKMSLWGYIWSCDPIGSLLFMPGATLTLLAFDWSGGAYHWSNVHVIVPLTIGLSLLLVFCLYEWKGRDDGLVAHVFFRSGPNFALSVFTFSVEGAVNSVTPQVVLNLGFESTSWEISKRQLYYNVPALLASIPIIFYATRYKDLKSPLLVTLVIFLVVVICYACITPAMDKAQIGFNIISTGLAFSARAIGGAFGSAVLSAIINGKLASTYIPQMTASAIESGLPKSSVPQLLAAFKSGKQTTIEAVPGIDAAIISAVTRTSHEVYAHAYRLAFSSIIPFVVLAIVASSCLRGVKELMTEHVEATVEKIPNEKEIPV</sequence>
<comment type="subcellular location">
    <subcellularLocation>
        <location evidence="1">Membrane</location>
        <topology evidence="1">Multi-pass membrane protein</topology>
    </subcellularLocation>
</comment>
<evidence type="ECO:0000256" key="4">
    <source>
        <dbReference type="ARBA" id="ARBA00023136"/>
    </source>
</evidence>
<feature type="transmembrane region" description="Helical" evidence="5">
    <location>
        <begin position="235"/>
        <end position="261"/>
    </location>
</feature>